<protein>
    <submittedName>
        <fullName evidence="2">Uncharacterized protein</fullName>
    </submittedName>
</protein>
<dbReference type="EMBL" id="JAAIWN010000003">
    <property type="protein sequence ID" value="NEY80399.1"/>
    <property type="molecule type" value="Genomic_DNA"/>
</dbReference>
<evidence type="ECO:0000313" key="2">
    <source>
        <dbReference type="EMBL" id="NEY80399.1"/>
    </source>
</evidence>
<accession>A0A6B3VQZ8</accession>
<comment type="caution">
    <text evidence="2">The sequence shown here is derived from an EMBL/GenBank/DDBJ whole genome shotgun (WGS) entry which is preliminary data.</text>
</comment>
<sequence length="71" mass="8351">MTIVPDYVIELKSIVMLSQLDDKSVNLMNYVNRLEKSIMTDDNKTMDKKVELDRLHFAYKLVLDELLGFKK</sequence>
<dbReference type="Proteomes" id="UP000570010">
    <property type="component" value="Unassembled WGS sequence"/>
</dbReference>
<name>A0A6B3VQZ8_9BACI</name>
<dbReference type="Proteomes" id="UP000472971">
    <property type="component" value="Unassembled WGS sequence"/>
</dbReference>
<organism evidence="2 3">
    <name type="scientific">Bacillus aquiflavi</name>
    <dbReference type="NCBI Taxonomy" id="2672567"/>
    <lineage>
        <taxon>Bacteria</taxon>
        <taxon>Bacillati</taxon>
        <taxon>Bacillota</taxon>
        <taxon>Bacilli</taxon>
        <taxon>Bacillales</taxon>
        <taxon>Bacillaceae</taxon>
        <taxon>Bacillus</taxon>
    </lineage>
</organism>
<gene>
    <name evidence="2" type="ORF">G4D64_02430</name>
    <name evidence="1" type="ORF">H1Z61_02435</name>
</gene>
<dbReference type="AlphaFoldDB" id="A0A6B3VQZ8"/>
<reference evidence="2 3" key="1">
    <citation type="submission" date="2020-02" db="EMBL/GenBank/DDBJ databases">
        <title>Bacillus aquiflavi sp. nov., isolated from yellow water of strong flavor Chinese baijiu in Yibin region of China.</title>
        <authorList>
            <person name="Xie J."/>
        </authorList>
    </citation>
    <scope>NUCLEOTIDE SEQUENCE [LARGE SCALE GENOMIC DNA]</scope>
    <source>
        <strain evidence="2 3">3H-10</strain>
    </source>
</reference>
<dbReference type="EMBL" id="JACEIO010000003">
    <property type="protein sequence ID" value="MBA4536025.1"/>
    <property type="molecule type" value="Genomic_DNA"/>
</dbReference>
<evidence type="ECO:0000313" key="3">
    <source>
        <dbReference type="Proteomes" id="UP000472971"/>
    </source>
</evidence>
<keyword evidence="3" id="KW-1185">Reference proteome</keyword>
<proteinExistence type="predicted"/>
<dbReference type="RefSeq" id="WP_163239753.1">
    <property type="nucleotide sequence ID" value="NZ_JAAIWN010000003.1"/>
</dbReference>
<reference evidence="1 4" key="2">
    <citation type="submission" date="2020-07" db="EMBL/GenBank/DDBJ databases">
        <authorList>
            <person name="Feng H."/>
        </authorList>
    </citation>
    <scope>NUCLEOTIDE SEQUENCE [LARGE SCALE GENOMIC DNA]</scope>
    <source>
        <strain evidence="1">S-12</strain>
        <strain evidence="4">s-12</strain>
    </source>
</reference>
<evidence type="ECO:0000313" key="1">
    <source>
        <dbReference type="EMBL" id="MBA4536025.1"/>
    </source>
</evidence>
<evidence type="ECO:0000313" key="4">
    <source>
        <dbReference type="Proteomes" id="UP000570010"/>
    </source>
</evidence>